<dbReference type="RefSeq" id="WP_117692862.1">
    <property type="nucleotide sequence ID" value="NZ_QSSA01000007.1"/>
</dbReference>
<reference evidence="2 3" key="1">
    <citation type="submission" date="2018-08" db="EMBL/GenBank/DDBJ databases">
        <title>A genome reference for cultivated species of the human gut microbiota.</title>
        <authorList>
            <person name="Zou Y."/>
            <person name="Xue W."/>
            <person name="Luo G."/>
        </authorList>
    </citation>
    <scope>NUCLEOTIDE SEQUENCE [LARGE SCALE GENOMIC DNA]</scope>
    <source>
        <strain evidence="2 3">TF06-40</strain>
    </source>
</reference>
<sequence length="341" mass="38332">MEKLLFIASIQYGEPPTGGGAQAKNQLLLAHLQKYYDVRFFDTWNKCSAVSLLSAIFYIIVFNRKCVLSISGRGALSIGKLLSFLHIRRLIIYFVIGGDLGNYVEEHQLCVPVLKSFRWILVEGQYMKSQLNELGIENVNVLPNFKPIGNLLKKKNNESGFIKFVFLGRLIEEKGVGLLIDASRKLYEEYGKKFSVTFYGSQTNTYSQGYFDTLDCDNISYGGFLNLKSKEGLKQLSEYDVMVFPTYFEGEGFPGVLIDAFKAGLPVIASDFHANPDVISNPALGVLIKPKDVDSLKSAMLGFIENPSRIPSMSMAVQKDVCKYDIDKVLNKENINRIFEK</sequence>
<protein>
    <submittedName>
        <fullName evidence="2">Glycosyltransferase</fullName>
    </submittedName>
</protein>
<accession>A0AA92SZH6</accession>
<dbReference type="Proteomes" id="UP000261187">
    <property type="component" value="Unassembled WGS sequence"/>
</dbReference>
<evidence type="ECO:0000313" key="2">
    <source>
        <dbReference type="EMBL" id="RGL62559.1"/>
    </source>
</evidence>
<dbReference type="EMBL" id="QSSA01000007">
    <property type="protein sequence ID" value="RGL62559.1"/>
    <property type="molecule type" value="Genomic_DNA"/>
</dbReference>
<comment type="caution">
    <text evidence="2">The sequence shown here is derived from an EMBL/GenBank/DDBJ whole genome shotgun (WGS) entry which is preliminary data.</text>
</comment>
<dbReference type="Pfam" id="PF00534">
    <property type="entry name" value="Glycos_transf_1"/>
    <property type="match status" value="1"/>
</dbReference>
<dbReference type="GO" id="GO:0016757">
    <property type="term" value="F:glycosyltransferase activity"/>
    <property type="evidence" value="ECO:0007669"/>
    <property type="project" value="InterPro"/>
</dbReference>
<dbReference type="PANTHER" id="PTHR12526">
    <property type="entry name" value="GLYCOSYLTRANSFERASE"/>
    <property type="match status" value="1"/>
</dbReference>
<dbReference type="Gene3D" id="3.40.50.2000">
    <property type="entry name" value="Glycogen Phosphorylase B"/>
    <property type="match status" value="2"/>
</dbReference>
<organism evidence="2 3">
    <name type="scientific">Segatella copri</name>
    <dbReference type="NCBI Taxonomy" id="165179"/>
    <lineage>
        <taxon>Bacteria</taxon>
        <taxon>Pseudomonadati</taxon>
        <taxon>Bacteroidota</taxon>
        <taxon>Bacteroidia</taxon>
        <taxon>Bacteroidales</taxon>
        <taxon>Prevotellaceae</taxon>
        <taxon>Segatella</taxon>
    </lineage>
</organism>
<gene>
    <name evidence="2" type="ORF">DXC61_04720</name>
</gene>
<dbReference type="InterPro" id="IPR001296">
    <property type="entry name" value="Glyco_trans_1"/>
</dbReference>
<dbReference type="AlphaFoldDB" id="A0AA92SZH6"/>
<evidence type="ECO:0000313" key="3">
    <source>
        <dbReference type="Proteomes" id="UP000261187"/>
    </source>
</evidence>
<evidence type="ECO:0000259" key="1">
    <source>
        <dbReference type="Pfam" id="PF00534"/>
    </source>
</evidence>
<feature type="domain" description="Glycosyl transferase family 1" evidence="1">
    <location>
        <begin position="153"/>
        <end position="308"/>
    </location>
</feature>
<name>A0AA92SZH6_9BACT</name>
<dbReference type="SUPFAM" id="SSF53756">
    <property type="entry name" value="UDP-Glycosyltransferase/glycogen phosphorylase"/>
    <property type="match status" value="1"/>
</dbReference>
<proteinExistence type="predicted"/>